<dbReference type="GO" id="GO:0080090">
    <property type="term" value="P:regulation of primary metabolic process"/>
    <property type="evidence" value="ECO:0007669"/>
    <property type="project" value="UniProtKB-ARBA"/>
</dbReference>
<dbReference type="FunFam" id="3.40.395.10:FF:000001">
    <property type="entry name" value="Sentrin-specific protease 1"/>
    <property type="match status" value="1"/>
</dbReference>
<dbReference type="GO" id="GO:0008234">
    <property type="term" value="F:cysteine-type peptidase activity"/>
    <property type="evidence" value="ECO:0007669"/>
    <property type="project" value="UniProtKB-KW"/>
</dbReference>
<gene>
    <name evidence="6" type="ORF">ABEB36_010736</name>
</gene>
<dbReference type="PANTHER" id="PTHR12606">
    <property type="entry name" value="SENTRIN/SUMO-SPECIFIC PROTEASE"/>
    <property type="match status" value="1"/>
</dbReference>
<organism evidence="6 7">
    <name type="scientific">Hypothenemus hampei</name>
    <name type="common">Coffee berry borer</name>
    <dbReference type="NCBI Taxonomy" id="57062"/>
    <lineage>
        <taxon>Eukaryota</taxon>
        <taxon>Metazoa</taxon>
        <taxon>Ecdysozoa</taxon>
        <taxon>Arthropoda</taxon>
        <taxon>Hexapoda</taxon>
        <taxon>Insecta</taxon>
        <taxon>Pterygota</taxon>
        <taxon>Neoptera</taxon>
        <taxon>Endopterygota</taxon>
        <taxon>Coleoptera</taxon>
        <taxon>Polyphaga</taxon>
        <taxon>Cucujiformia</taxon>
        <taxon>Curculionidae</taxon>
        <taxon>Scolytinae</taxon>
        <taxon>Hypothenemus</taxon>
    </lineage>
</organism>
<evidence type="ECO:0000256" key="3">
    <source>
        <dbReference type="ARBA" id="ARBA00022801"/>
    </source>
</evidence>
<evidence type="ECO:0000313" key="7">
    <source>
        <dbReference type="Proteomes" id="UP001566132"/>
    </source>
</evidence>
<reference evidence="6 7" key="1">
    <citation type="submission" date="2024-05" db="EMBL/GenBank/DDBJ databases">
        <title>Genetic variation in Jamaican populations of the coffee berry borer (Hypothenemus hampei).</title>
        <authorList>
            <person name="Errbii M."/>
            <person name="Myrie A."/>
        </authorList>
    </citation>
    <scope>NUCLEOTIDE SEQUENCE [LARGE SCALE GENOMIC DNA]</scope>
    <source>
        <strain evidence="6">JA-Hopewell-2020-01-JO</strain>
        <tissue evidence="6">Whole body</tissue>
    </source>
</reference>
<accession>A0ABD1ECV6</accession>
<evidence type="ECO:0000256" key="4">
    <source>
        <dbReference type="ARBA" id="ARBA00022807"/>
    </source>
</evidence>
<dbReference type="InterPro" id="IPR003653">
    <property type="entry name" value="Peptidase_C48_C"/>
</dbReference>
<comment type="caution">
    <text evidence="6">The sequence shown here is derived from an EMBL/GenBank/DDBJ whole genome shotgun (WGS) entry which is preliminary data.</text>
</comment>
<dbReference type="EMBL" id="JBDJPC010000008">
    <property type="protein sequence ID" value="KAL1492486.1"/>
    <property type="molecule type" value="Genomic_DNA"/>
</dbReference>
<sequence length="318" mass="37472">MTKCEFDFDKRKMGNIIFRSFNILTKLVQVIVNKFKYSWCKIASYKHFVQHRQRNDSRQNAVHGDSNLKLLCHNVYDCLHFKEIVLPEIFEAELPRLTNEQLDMTHRAINGNPNDVIVQKFNLNITRRDLSTLAGLNWVNDTVINFYMNLIIERSKKSIKYPKTWAFNTFFYVKLIKDGPQSLRRWTKKIDLFSYDLICIPIHLGVHWCMAIIDFRDNSIRYYDCMGSSNNTCLRALRLYLEAEYLDKKGIDYDTSGFTLENMENIPQQMNRSDCGPFSCTFAEFISRNAKITFGQDNMPYLRKKIIVEIVTGEMLIK</sequence>
<dbReference type="SUPFAM" id="SSF54001">
    <property type="entry name" value="Cysteine proteinases"/>
    <property type="match status" value="1"/>
</dbReference>
<keyword evidence="3" id="KW-0378">Hydrolase</keyword>
<dbReference type="GO" id="GO:0006508">
    <property type="term" value="P:proteolysis"/>
    <property type="evidence" value="ECO:0007669"/>
    <property type="project" value="UniProtKB-KW"/>
</dbReference>
<evidence type="ECO:0000256" key="2">
    <source>
        <dbReference type="ARBA" id="ARBA00022670"/>
    </source>
</evidence>
<dbReference type="Gene3D" id="3.40.395.10">
    <property type="entry name" value="Adenoviral Proteinase, Chain A"/>
    <property type="match status" value="1"/>
</dbReference>
<dbReference type="Proteomes" id="UP001566132">
    <property type="component" value="Unassembled WGS sequence"/>
</dbReference>
<dbReference type="PROSITE" id="PS50600">
    <property type="entry name" value="ULP_PROTEASE"/>
    <property type="match status" value="1"/>
</dbReference>
<dbReference type="PANTHER" id="PTHR12606:SF141">
    <property type="entry name" value="GH15225P-RELATED"/>
    <property type="match status" value="1"/>
</dbReference>
<dbReference type="InterPro" id="IPR038765">
    <property type="entry name" value="Papain-like_cys_pep_sf"/>
</dbReference>
<dbReference type="AlphaFoldDB" id="A0ABD1ECV6"/>
<dbReference type="GO" id="GO:0060255">
    <property type="term" value="P:regulation of macromolecule metabolic process"/>
    <property type="evidence" value="ECO:0007669"/>
    <property type="project" value="UniProtKB-ARBA"/>
</dbReference>
<keyword evidence="7" id="KW-1185">Reference proteome</keyword>
<evidence type="ECO:0000259" key="5">
    <source>
        <dbReference type="PROSITE" id="PS50600"/>
    </source>
</evidence>
<proteinExistence type="inferred from homology"/>
<keyword evidence="4" id="KW-0788">Thiol protease</keyword>
<comment type="similarity">
    <text evidence="1">Belongs to the peptidase C48 family.</text>
</comment>
<evidence type="ECO:0000256" key="1">
    <source>
        <dbReference type="ARBA" id="ARBA00005234"/>
    </source>
</evidence>
<keyword evidence="2" id="KW-0645">Protease</keyword>
<dbReference type="Pfam" id="PF02902">
    <property type="entry name" value="Peptidase_C48"/>
    <property type="match status" value="1"/>
</dbReference>
<feature type="domain" description="Ubiquitin-like protease family profile" evidence="5">
    <location>
        <begin position="123"/>
        <end position="286"/>
    </location>
</feature>
<protein>
    <recommendedName>
        <fullName evidence="5">Ubiquitin-like protease family profile domain-containing protein</fullName>
    </recommendedName>
</protein>
<evidence type="ECO:0000313" key="6">
    <source>
        <dbReference type="EMBL" id="KAL1492486.1"/>
    </source>
</evidence>
<name>A0ABD1ECV6_HYPHA</name>